<gene>
    <name evidence="1" type="ORF">Goari_026892</name>
</gene>
<organism evidence="1 2">
    <name type="scientific">Gossypium aridum</name>
    <name type="common">American cotton</name>
    <name type="synonym">Erioxylum aridum</name>
    <dbReference type="NCBI Taxonomy" id="34290"/>
    <lineage>
        <taxon>Eukaryota</taxon>
        <taxon>Viridiplantae</taxon>
        <taxon>Streptophyta</taxon>
        <taxon>Embryophyta</taxon>
        <taxon>Tracheophyta</taxon>
        <taxon>Spermatophyta</taxon>
        <taxon>Magnoliopsida</taxon>
        <taxon>eudicotyledons</taxon>
        <taxon>Gunneridae</taxon>
        <taxon>Pentapetalae</taxon>
        <taxon>rosids</taxon>
        <taxon>malvids</taxon>
        <taxon>Malvales</taxon>
        <taxon>Malvaceae</taxon>
        <taxon>Malvoideae</taxon>
        <taxon>Gossypium</taxon>
    </lineage>
</organism>
<proteinExistence type="predicted"/>
<reference evidence="1 2" key="1">
    <citation type="journal article" date="2019" name="Genome Biol. Evol.">
        <title>Insights into the evolution of the New World diploid cottons (Gossypium, subgenus Houzingenia) based on genome sequencing.</title>
        <authorList>
            <person name="Grover C.E."/>
            <person name="Arick M.A. 2nd"/>
            <person name="Thrash A."/>
            <person name="Conover J.L."/>
            <person name="Sanders W.S."/>
            <person name="Peterson D.G."/>
            <person name="Frelichowski J.E."/>
            <person name="Scheffler J.A."/>
            <person name="Scheffler B.E."/>
            <person name="Wendel J.F."/>
        </authorList>
    </citation>
    <scope>NUCLEOTIDE SEQUENCE [LARGE SCALE GENOMIC DNA]</scope>
    <source>
        <strain evidence="1">185</strain>
        <tissue evidence="1">Leaf</tissue>
    </source>
</reference>
<protein>
    <submittedName>
        <fullName evidence="1">Uncharacterized protein</fullName>
    </submittedName>
</protein>
<dbReference type="AlphaFoldDB" id="A0A7J8YRT7"/>
<dbReference type="EMBL" id="JABFAA010337119">
    <property type="protein sequence ID" value="MBA0701739.1"/>
    <property type="molecule type" value="Genomic_DNA"/>
</dbReference>
<sequence length="106" mass="12544">MENKLTRKNDTFKAVVTASNQEIVELKRELKISKIFFGNGRLVSRMKQQAKDVPKPKEFKGTRSMREVWHRRSTNVTRGEIEIGTWVEFQKEFNAQFYLEYAEDEA</sequence>
<evidence type="ECO:0000313" key="2">
    <source>
        <dbReference type="Proteomes" id="UP000593577"/>
    </source>
</evidence>
<evidence type="ECO:0000313" key="1">
    <source>
        <dbReference type="EMBL" id="MBA0701739.1"/>
    </source>
</evidence>
<comment type="caution">
    <text evidence="1">The sequence shown here is derived from an EMBL/GenBank/DDBJ whole genome shotgun (WGS) entry which is preliminary data.</text>
</comment>
<accession>A0A7J8YRT7</accession>
<keyword evidence="2" id="KW-1185">Reference proteome</keyword>
<name>A0A7J8YRT7_GOSAI</name>
<dbReference type="Proteomes" id="UP000593577">
    <property type="component" value="Unassembled WGS sequence"/>
</dbReference>